<keyword evidence="3 10" id="KW-0813">Transport</keyword>
<protein>
    <recommendedName>
        <fullName evidence="10">Potassium transport protein</fullName>
    </recommendedName>
</protein>
<evidence type="ECO:0000256" key="1">
    <source>
        <dbReference type="ARBA" id="ARBA00004141"/>
    </source>
</evidence>
<dbReference type="PIRSF" id="PIRSF002450">
    <property type="entry name" value="K+_transpter_TRK"/>
    <property type="match status" value="1"/>
</dbReference>
<evidence type="ECO:0000256" key="6">
    <source>
        <dbReference type="ARBA" id="ARBA00022958"/>
    </source>
</evidence>
<evidence type="ECO:0000256" key="7">
    <source>
        <dbReference type="ARBA" id="ARBA00022989"/>
    </source>
</evidence>
<dbReference type="GO" id="GO:0005886">
    <property type="term" value="C:plasma membrane"/>
    <property type="evidence" value="ECO:0007669"/>
    <property type="project" value="InterPro"/>
</dbReference>
<feature type="transmembrane region" description="Helical" evidence="10">
    <location>
        <begin position="32"/>
        <end position="49"/>
    </location>
</feature>
<feature type="region of interest" description="Disordered" evidence="11">
    <location>
        <begin position="163"/>
        <end position="296"/>
    </location>
</feature>
<feature type="transmembrane region" description="Helical" evidence="10">
    <location>
        <begin position="748"/>
        <end position="765"/>
    </location>
</feature>
<dbReference type="PANTHER" id="PTHR31064">
    <property type="entry name" value="POTASSIUM TRANSPORT PROTEIN DDB_G0292412-RELATED"/>
    <property type="match status" value="1"/>
</dbReference>
<feature type="compositionally biased region" description="Polar residues" evidence="11">
    <location>
        <begin position="330"/>
        <end position="343"/>
    </location>
</feature>
<evidence type="ECO:0000256" key="5">
    <source>
        <dbReference type="ARBA" id="ARBA00022692"/>
    </source>
</evidence>
<feature type="transmembrane region" description="Helical" evidence="10">
    <location>
        <begin position="87"/>
        <end position="108"/>
    </location>
</feature>
<dbReference type="NCBIfam" id="TIGR00934">
    <property type="entry name" value="2a38euk"/>
    <property type="match status" value="1"/>
</dbReference>
<evidence type="ECO:0000256" key="4">
    <source>
        <dbReference type="ARBA" id="ARBA00022538"/>
    </source>
</evidence>
<dbReference type="PANTHER" id="PTHR31064:SF30">
    <property type="entry name" value="HIGH-AFFINITY POTASSIUM TRANSPORT PROTEIN-RELATED"/>
    <property type="match status" value="1"/>
</dbReference>
<keyword evidence="6 10" id="KW-0630">Potassium</keyword>
<feature type="transmembrane region" description="Helical" evidence="10">
    <location>
        <begin position="777"/>
        <end position="800"/>
    </location>
</feature>
<comment type="caution">
    <text evidence="12">The sequence shown here is derived from an EMBL/GenBank/DDBJ whole genome shotgun (WGS) entry which is preliminary data.</text>
</comment>
<evidence type="ECO:0000256" key="3">
    <source>
        <dbReference type="ARBA" id="ARBA00022448"/>
    </source>
</evidence>
<dbReference type="GO" id="GO:1990573">
    <property type="term" value="P:potassium ion import across plasma membrane"/>
    <property type="evidence" value="ECO:0007669"/>
    <property type="project" value="TreeGrafter"/>
</dbReference>
<sequence length="881" mass="98520">MPLVDDETPEETSFRRSYSFLRRNLNFYRLHILYFTFTPLIFSGVFYASNGLFHIAYIDALFNCVSAMAVCGLASVDLSSLTAWQQVILFIQLCLGNPVLISWVVVFVRRRMFTVHCENIVRAAATRKTTPGSPVAEGVLPHTFTTRIASLFGGGSTQLAFLGSRHGSTSPSSASNMEGPRTPRRLRPDMIRRVDDAPKLVNPSGWISEGQAGPTNVHSMDQSDNWESSTAPRDPQLPLQESGSSVSSGQSRVGRPLKRRSEDHHSSGSGSKARQVSSDCESYSSIGTGSDNADAERVIPGFPTARTQTIEFAPYPRLRHRISRDKSRTRVPTSDLSTRNHTTNVSGTEYDIRTLKIALFSEYTGNNTTTPLYRSETMRTFRSTAHRGTNANFGGFPGPREIISRLTRRFLPGVHRQLTRTLTMPRTTTITSMRGNTGRARPVPYVSFDAVVGHNSSFEELTEEQLEELGGVEFRALNALLWIVGIYHICVQLVGFTIITPYISSNKWKNNFRPPQQKRLIIPAWFSLFQVVSAYTNAGMSLVDQSMVPFQRAYPMIFAIIFLILAGNTAFRLFHVHLRWATTKLVPKKSQLNETLHFLLDHPRRCFIYLFPSHQTWFLLTVLIILNTTDWFFFLLLDIGNKTIESIPVGVRVIDGLLQATAVRAAGFAIVSLSALAPAVKVLYVIMMYISVYPIAMSVRSTNVYEERSLGIYEDTSVDSVDEENISLSGNRMTVWGNYLAMHARKQLAFDMWWLGLALFLLCIIERDQLEKKDNATWFNIFSIVFELVSAYGGVGLSLGVPYADYSFSGAFRPLSKLIVCFVMLRGRHRGLPVAIDRAVLLPFEYQQLSGDGISGPVGVARRRRLSARSALSIPSIGTRS</sequence>
<keyword evidence="8 10" id="KW-0406">Ion transport</keyword>
<evidence type="ECO:0000256" key="10">
    <source>
        <dbReference type="PIRNR" id="PIRNR002450"/>
    </source>
</evidence>
<dbReference type="InterPro" id="IPR003445">
    <property type="entry name" value="Cat_transpt"/>
</dbReference>
<comment type="similarity">
    <text evidence="2 10">Belongs to the TrkH potassium transport family.</text>
</comment>
<evidence type="ECO:0000256" key="9">
    <source>
        <dbReference type="ARBA" id="ARBA00023136"/>
    </source>
</evidence>
<feature type="transmembrane region" description="Helical" evidence="10">
    <location>
        <begin position="479"/>
        <end position="499"/>
    </location>
</feature>
<dbReference type="InterPro" id="IPR004773">
    <property type="entry name" value="K/Na_transp_Trk1/HKT1"/>
</dbReference>
<keyword evidence="9 10" id="KW-0472">Membrane</keyword>
<proteinExistence type="inferred from homology"/>
<evidence type="ECO:0000313" key="12">
    <source>
        <dbReference type="EMBL" id="KAF8483741.1"/>
    </source>
</evidence>
<keyword evidence="7 10" id="KW-1133">Transmembrane helix</keyword>
<name>A0A9P5TC58_9AGAM</name>
<accession>A0A9P5TC58</accession>
<evidence type="ECO:0000256" key="2">
    <source>
        <dbReference type="ARBA" id="ARBA00009137"/>
    </source>
</evidence>
<dbReference type="GO" id="GO:0030007">
    <property type="term" value="P:intracellular potassium ion homeostasis"/>
    <property type="evidence" value="ECO:0007669"/>
    <property type="project" value="UniProtKB-UniRule"/>
</dbReference>
<dbReference type="Pfam" id="PF02386">
    <property type="entry name" value="TrkH"/>
    <property type="match status" value="1"/>
</dbReference>
<feature type="compositionally biased region" description="Polar residues" evidence="11">
    <location>
        <begin position="213"/>
        <end position="231"/>
    </location>
</feature>
<feature type="compositionally biased region" description="Low complexity" evidence="11">
    <location>
        <begin position="242"/>
        <end position="254"/>
    </location>
</feature>
<gene>
    <name evidence="12" type="ORF">DFH94DRAFT_626294</name>
</gene>
<dbReference type="InterPro" id="IPR051143">
    <property type="entry name" value="TrkH_K-transport"/>
</dbReference>
<feature type="transmembrane region" description="Helical" evidence="10">
    <location>
        <begin position="520"/>
        <end position="538"/>
    </location>
</feature>
<feature type="compositionally biased region" description="Polar residues" evidence="11">
    <location>
        <begin position="166"/>
        <end position="176"/>
    </location>
</feature>
<feature type="transmembrane region" description="Helical" evidence="10">
    <location>
        <begin position="55"/>
        <end position="75"/>
    </location>
</feature>
<dbReference type="OrthoDB" id="9999863at2759"/>
<evidence type="ECO:0000256" key="8">
    <source>
        <dbReference type="ARBA" id="ARBA00023065"/>
    </source>
</evidence>
<feature type="compositionally biased region" description="Polar residues" evidence="11">
    <location>
        <begin position="267"/>
        <end position="291"/>
    </location>
</feature>
<dbReference type="GO" id="GO:0140107">
    <property type="term" value="F:high-affinity potassium ion transmembrane transporter activity"/>
    <property type="evidence" value="ECO:0007669"/>
    <property type="project" value="TreeGrafter"/>
</dbReference>
<dbReference type="AlphaFoldDB" id="A0A9P5TC58"/>
<reference evidence="12" key="2">
    <citation type="journal article" date="2020" name="Nat. Commun.">
        <title>Large-scale genome sequencing of mycorrhizal fungi provides insights into the early evolution of symbiotic traits.</title>
        <authorList>
            <person name="Miyauchi S."/>
            <person name="Kiss E."/>
            <person name="Kuo A."/>
            <person name="Drula E."/>
            <person name="Kohler A."/>
            <person name="Sanchez-Garcia M."/>
            <person name="Morin E."/>
            <person name="Andreopoulos B."/>
            <person name="Barry K.W."/>
            <person name="Bonito G."/>
            <person name="Buee M."/>
            <person name="Carver A."/>
            <person name="Chen C."/>
            <person name="Cichocki N."/>
            <person name="Clum A."/>
            <person name="Culley D."/>
            <person name="Crous P.W."/>
            <person name="Fauchery L."/>
            <person name="Girlanda M."/>
            <person name="Hayes R.D."/>
            <person name="Keri Z."/>
            <person name="LaButti K."/>
            <person name="Lipzen A."/>
            <person name="Lombard V."/>
            <person name="Magnuson J."/>
            <person name="Maillard F."/>
            <person name="Murat C."/>
            <person name="Nolan M."/>
            <person name="Ohm R.A."/>
            <person name="Pangilinan J."/>
            <person name="Pereira M.F."/>
            <person name="Perotto S."/>
            <person name="Peter M."/>
            <person name="Pfister S."/>
            <person name="Riley R."/>
            <person name="Sitrit Y."/>
            <person name="Stielow J.B."/>
            <person name="Szollosi G."/>
            <person name="Zifcakova L."/>
            <person name="Stursova M."/>
            <person name="Spatafora J.W."/>
            <person name="Tedersoo L."/>
            <person name="Vaario L.M."/>
            <person name="Yamada A."/>
            <person name="Yan M."/>
            <person name="Wang P."/>
            <person name="Xu J."/>
            <person name="Bruns T."/>
            <person name="Baldrian P."/>
            <person name="Vilgalys R."/>
            <person name="Dunand C."/>
            <person name="Henrissat B."/>
            <person name="Grigoriev I.V."/>
            <person name="Hibbett D."/>
            <person name="Nagy L.G."/>
            <person name="Martin F.M."/>
        </authorList>
    </citation>
    <scope>NUCLEOTIDE SEQUENCE</scope>
    <source>
        <strain evidence="12">Prilba</strain>
    </source>
</reference>
<evidence type="ECO:0000256" key="11">
    <source>
        <dbReference type="SAM" id="MobiDB-lite"/>
    </source>
</evidence>
<reference evidence="12" key="1">
    <citation type="submission" date="2019-10" db="EMBL/GenBank/DDBJ databases">
        <authorList>
            <consortium name="DOE Joint Genome Institute"/>
            <person name="Kuo A."/>
            <person name="Miyauchi S."/>
            <person name="Kiss E."/>
            <person name="Drula E."/>
            <person name="Kohler A."/>
            <person name="Sanchez-Garcia M."/>
            <person name="Andreopoulos B."/>
            <person name="Barry K.W."/>
            <person name="Bonito G."/>
            <person name="Buee M."/>
            <person name="Carver A."/>
            <person name="Chen C."/>
            <person name="Cichocki N."/>
            <person name="Clum A."/>
            <person name="Culley D."/>
            <person name="Crous P.W."/>
            <person name="Fauchery L."/>
            <person name="Girlanda M."/>
            <person name="Hayes R."/>
            <person name="Keri Z."/>
            <person name="LaButti K."/>
            <person name="Lipzen A."/>
            <person name="Lombard V."/>
            <person name="Magnuson J."/>
            <person name="Maillard F."/>
            <person name="Morin E."/>
            <person name="Murat C."/>
            <person name="Nolan M."/>
            <person name="Ohm R."/>
            <person name="Pangilinan J."/>
            <person name="Pereira M."/>
            <person name="Perotto S."/>
            <person name="Peter M."/>
            <person name="Riley R."/>
            <person name="Sitrit Y."/>
            <person name="Stielow B."/>
            <person name="Szollosi G."/>
            <person name="Zifcakova L."/>
            <person name="Stursova M."/>
            <person name="Spatafora J.W."/>
            <person name="Tedersoo L."/>
            <person name="Vaario L.-M."/>
            <person name="Yamada A."/>
            <person name="Yan M."/>
            <person name="Wang P."/>
            <person name="Xu J."/>
            <person name="Bruns T."/>
            <person name="Baldrian P."/>
            <person name="Vilgalys R."/>
            <person name="Henrissat B."/>
            <person name="Grigoriev I.V."/>
            <person name="Hibbett D."/>
            <person name="Nagy L.G."/>
            <person name="Martin F.M."/>
        </authorList>
    </citation>
    <scope>NUCLEOTIDE SEQUENCE</scope>
    <source>
        <strain evidence="12">Prilba</strain>
    </source>
</reference>
<organism evidence="12 13">
    <name type="scientific">Russula ochroleuca</name>
    <dbReference type="NCBI Taxonomy" id="152965"/>
    <lineage>
        <taxon>Eukaryota</taxon>
        <taxon>Fungi</taxon>
        <taxon>Dikarya</taxon>
        <taxon>Basidiomycota</taxon>
        <taxon>Agaricomycotina</taxon>
        <taxon>Agaricomycetes</taxon>
        <taxon>Russulales</taxon>
        <taxon>Russulaceae</taxon>
        <taxon>Russula</taxon>
    </lineage>
</organism>
<dbReference type="EMBL" id="WHVB01000004">
    <property type="protein sequence ID" value="KAF8483741.1"/>
    <property type="molecule type" value="Genomic_DNA"/>
</dbReference>
<keyword evidence="13" id="KW-1185">Reference proteome</keyword>
<dbReference type="InterPro" id="IPR015958">
    <property type="entry name" value="Trk1_fungi"/>
</dbReference>
<keyword evidence="4 10" id="KW-0633">Potassium transport</keyword>
<feature type="transmembrane region" description="Helical" evidence="10">
    <location>
        <begin position="617"/>
        <end position="637"/>
    </location>
</feature>
<feature type="compositionally biased region" description="Basic and acidic residues" evidence="11">
    <location>
        <begin position="186"/>
        <end position="198"/>
    </location>
</feature>
<dbReference type="Proteomes" id="UP000759537">
    <property type="component" value="Unassembled WGS sequence"/>
</dbReference>
<evidence type="ECO:0000313" key="13">
    <source>
        <dbReference type="Proteomes" id="UP000759537"/>
    </source>
</evidence>
<keyword evidence="5 10" id="KW-0812">Transmembrane</keyword>
<feature type="region of interest" description="Disordered" evidence="11">
    <location>
        <begin position="324"/>
        <end position="343"/>
    </location>
</feature>
<feature type="transmembrane region" description="Helical" evidence="10">
    <location>
        <begin position="553"/>
        <end position="574"/>
    </location>
</feature>
<comment type="subcellular location">
    <subcellularLocation>
        <location evidence="1">Membrane</location>
        <topology evidence="1">Multi-pass membrane protein</topology>
    </subcellularLocation>
</comment>